<accession>A0AAN9Z313</accession>
<dbReference type="GO" id="GO:0031085">
    <property type="term" value="C:BLOC-3 complex"/>
    <property type="evidence" value="ECO:0007669"/>
    <property type="project" value="TreeGrafter"/>
</dbReference>
<dbReference type="GO" id="GO:0031267">
    <property type="term" value="F:small GTPase binding"/>
    <property type="evidence" value="ECO:0007669"/>
    <property type="project" value="TreeGrafter"/>
</dbReference>
<proteinExistence type="predicted"/>
<dbReference type="InterPro" id="IPR043987">
    <property type="entry name" value="CCZ1/INTU/HSP4_longin_1"/>
</dbReference>
<evidence type="ECO:0000259" key="3">
    <source>
        <dbReference type="Pfam" id="PF19033"/>
    </source>
</evidence>
<dbReference type="GO" id="GO:0005085">
    <property type="term" value="F:guanyl-nucleotide exchange factor activity"/>
    <property type="evidence" value="ECO:0007669"/>
    <property type="project" value="TreeGrafter"/>
</dbReference>
<dbReference type="Pfam" id="PF19031">
    <property type="entry name" value="Intu_longin_1"/>
    <property type="match status" value="1"/>
</dbReference>
<dbReference type="GO" id="GO:0006605">
    <property type="term" value="P:protein targeting"/>
    <property type="evidence" value="ECO:0007669"/>
    <property type="project" value="TreeGrafter"/>
</dbReference>
<dbReference type="PANTHER" id="PTHR14407">
    <property type="entry name" value="HERMANSKY-PUDLAK SYNDROME 4 PROTEIN LIGHT-EAR PROTEIN-RELATED"/>
    <property type="match status" value="1"/>
</dbReference>
<protein>
    <recommendedName>
        <fullName evidence="6">Hermansky-Pudlak syndrome 4 protein</fullName>
    </recommendedName>
</protein>
<feature type="domain" description="CCZ1/INTU/HPS4 third Longin" evidence="3">
    <location>
        <begin position="787"/>
        <end position="878"/>
    </location>
</feature>
<name>A0AAN9Z313_9ORTH</name>
<reference evidence="4 5" key="1">
    <citation type="submission" date="2024-03" db="EMBL/GenBank/DDBJ databases">
        <title>The genome assembly and annotation of the cricket Gryllus longicercus Weissman &amp; Gray.</title>
        <authorList>
            <person name="Szrajer S."/>
            <person name="Gray D."/>
            <person name="Ylla G."/>
        </authorList>
    </citation>
    <scope>NUCLEOTIDE SEQUENCE [LARGE SCALE GENOMIC DNA]</scope>
    <source>
        <strain evidence="4">DAG 2021-001</strain>
        <tissue evidence="4">Whole body minus gut</tissue>
    </source>
</reference>
<feature type="region of interest" description="Disordered" evidence="1">
    <location>
        <begin position="691"/>
        <end position="714"/>
    </location>
</feature>
<comment type="caution">
    <text evidence="4">The sequence shown here is derived from an EMBL/GenBank/DDBJ whole genome shotgun (WGS) entry which is preliminary data.</text>
</comment>
<sequence>MAKELFIMFIYDTQRCQKEDDDPQDAVLYFHPTWVSDQQKLALCGQLMGATQFFLSAFSCPRVISLNSGKFVVQQFGQYILTVGTDRNIPDWILQHRADTLHSLLQFYHKDFDSISSKCAEDGSYFNEKLHQIFETFVPIIQHSGNIFGTIPTVKLPKSAGSVFLEALQILQCFQAKGVLGGTVLYQNKVVATQLSSDLTKRLVSTDPYRIKTTAESVVTPFHLPVGVQLLYVYVPNSEYKKLSQESSNMKSALQSAPLQKTPQRKIHQGKTTAGKEQMAMKRDTSRIFTVPEEDGELDDVHSEKLESVSVSQSKNIPDLEAVSEIDSGSKIEDIDLVSKISEIDSSSKEEADSGIKVDEIDSGSKAEEISGMEFGRNLEIKTKTPLDDLNINRVLHAKVLSICCEGESDIKKGETKSISKKQAAKKLKSNLRGNRLGMKQAINYDRETHSSSLNDLYGSRPASKAIPIRCYSFGLPQITHEMCDEHANREEEKVSAEKYFYNTIADPLHPCFRNDGLPISRSLFHDYVADHYDLLKTERSVDTSPIENTSESFPSVSETEGQNNDSVEQIEPQILSKPNAVENPHVNIREKDAVSLKQEVYRRSLSLPLKTTTSDGGNNTVNENEVAVNSNKTSWDKFGALESPLAKPRQFSNLQLTPLMSKLSILAMEEKSGLPYSRETTPCDVRELYIPGRNGDNKPSRRPSVCRSDTNDANHTKINAVPETEKAVLYVCGQQNMALLLLLDEKLGQDPELIHFLWETSLSGLTQLETHLHHSLEHLPQGDGMEPYSYICLDPNWDMLQRGGSWGALELDVVSCLHYDFSRSSGLTEVVLRCDDSTVYGYQCGRTEVFYQQPVGSTPGLPTPADLMGTVPLKAKRRLERDHGIILL</sequence>
<dbReference type="PANTHER" id="PTHR14407:SF9">
    <property type="entry name" value="BLOC-3 COMPLEX MEMBER HPS4"/>
    <property type="match status" value="1"/>
</dbReference>
<keyword evidence="5" id="KW-1185">Reference proteome</keyword>
<feature type="region of interest" description="Disordered" evidence="1">
    <location>
        <begin position="543"/>
        <end position="569"/>
    </location>
</feature>
<dbReference type="Pfam" id="PF19033">
    <property type="entry name" value="Intu_longin_3"/>
    <property type="match status" value="1"/>
</dbReference>
<gene>
    <name evidence="4" type="ORF">R5R35_013834</name>
</gene>
<dbReference type="InterPro" id="IPR026091">
    <property type="entry name" value="HPS4"/>
</dbReference>
<evidence type="ECO:0000313" key="4">
    <source>
        <dbReference type="EMBL" id="KAK7862771.1"/>
    </source>
</evidence>
<dbReference type="GO" id="GO:0016192">
    <property type="term" value="P:vesicle-mediated transport"/>
    <property type="evidence" value="ECO:0007669"/>
    <property type="project" value="InterPro"/>
</dbReference>
<dbReference type="AlphaFoldDB" id="A0AAN9Z313"/>
<dbReference type="GO" id="GO:0031410">
    <property type="term" value="C:cytoplasmic vesicle"/>
    <property type="evidence" value="ECO:0007669"/>
    <property type="project" value="TreeGrafter"/>
</dbReference>
<evidence type="ECO:0000259" key="2">
    <source>
        <dbReference type="Pfam" id="PF19031"/>
    </source>
</evidence>
<evidence type="ECO:0000256" key="1">
    <source>
        <dbReference type="SAM" id="MobiDB-lite"/>
    </source>
</evidence>
<evidence type="ECO:0008006" key="6">
    <source>
        <dbReference type="Google" id="ProtNLM"/>
    </source>
</evidence>
<evidence type="ECO:0000313" key="5">
    <source>
        <dbReference type="Proteomes" id="UP001378592"/>
    </source>
</evidence>
<dbReference type="Proteomes" id="UP001378592">
    <property type="component" value="Unassembled WGS sequence"/>
</dbReference>
<feature type="compositionally biased region" description="Polar residues" evidence="1">
    <location>
        <begin position="543"/>
        <end position="568"/>
    </location>
</feature>
<feature type="region of interest" description="Disordered" evidence="1">
    <location>
        <begin position="251"/>
        <end position="281"/>
    </location>
</feature>
<feature type="domain" description="CCZ1/INTU/HSP4 first Longin" evidence="2">
    <location>
        <begin position="7"/>
        <end position="109"/>
    </location>
</feature>
<dbReference type="GO" id="GO:0005765">
    <property type="term" value="C:lysosomal membrane"/>
    <property type="evidence" value="ECO:0007669"/>
    <property type="project" value="TreeGrafter"/>
</dbReference>
<dbReference type="InterPro" id="IPR043989">
    <property type="entry name" value="CCZ1/INTU/HSP4_longin_3"/>
</dbReference>
<feature type="compositionally biased region" description="Polar residues" evidence="1">
    <location>
        <begin position="251"/>
        <end position="262"/>
    </location>
</feature>
<dbReference type="EMBL" id="JAZDUA010000259">
    <property type="protein sequence ID" value="KAK7862771.1"/>
    <property type="molecule type" value="Genomic_DNA"/>
</dbReference>
<organism evidence="4 5">
    <name type="scientific">Gryllus longicercus</name>
    <dbReference type="NCBI Taxonomy" id="2509291"/>
    <lineage>
        <taxon>Eukaryota</taxon>
        <taxon>Metazoa</taxon>
        <taxon>Ecdysozoa</taxon>
        <taxon>Arthropoda</taxon>
        <taxon>Hexapoda</taxon>
        <taxon>Insecta</taxon>
        <taxon>Pterygota</taxon>
        <taxon>Neoptera</taxon>
        <taxon>Polyneoptera</taxon>
        <taxon>Orthoptera</taxon>
        <taxon>Ensifera</taxon>
        <taxon>Gryllidea</taxon>
        <taxon>Grylloidea</taxon>
        <taxon>Gryllidae</taxon>
        <taxon>Gryllinae</taxon>
        <taxon>Gryllus</taxon>
    </lineage>
</organism>